<evidence type="ECO:0000256" key="1">
    <source>
        <dbReference type="SAM" id="MobiDB-lite"/>
    </source>
</evidence>
<evidence type="ECO:0000313" key="3">
    <source>
        <dbReference type="Proteomes" id="UP001066276"/>
    </source>
</evidence>
<dbReference type="Proteomes" id="UP001066276">
    <property type="component" value="Chromosome 9"/>
</dbReference>
<gene>
    <name evidence="2" type="ORF">NDU88_004336</name>
</gene>
<dbReference type="AlphaFoldDB" id="A0AAV7MY59"/>
<feature type="compositionally biased region" description="Low complexity" evidence="1">
    <location>
        <begin position="57"/>
        <end position="71"/>
    </location>
</feature>
<reference evidence="2" key="1">
    <citation type="journal article" date="2022" name="bioRxiv">
        <title>Sequencing and chromosome-scale assembly of the giantPleurodeles waltlgenome.</title>
        <authorList>
            <person name="Brown T."/>
            <person name="Elewa A."/>
            <person name="Iarovenko S."/>
            <person name="Subramanian E."/>
            <person name="Araus A.J."/>
            <person name="Petzold A."/>
            <person name="Susuki M."/>
            <person name="Suzuki K.-i.T."/>
            <person name="Hayashi T."/>
            <person name="Toyoda A."/>
            <person name="Oliveira C."/>
            <person name="Osipova E."/>
            <person name="Leigh N.D."/>
            <person name="Simon A."/>
            <person name="Yun M.H."/>
        </authorList>
    </citation>
    <scope>NUCLEOTIDE SEQUENCE</scope>
    <source>
        <strain evidence="2">20211129_DDA</strain>
        <tissue evidence="2">Liver</tissue>
    </source>
</reference>
<protein>
    <submittedName>
        <fullName evidence="2">Uncharacterized protein</fullName>
    </submittedName>
</protein>
<dbReference type="EMBL" id="JANPWB010000013">
    <property type="protein sequence ID" value="KAJ1106938.1"/>
    <property type="molecule type" value="Genomic_DNA"/>
</dbReference>
<feature type="region of interest" description="Disordered" evidence="1">
    <location>
        <begin position="57"/>
        <end position="212"/>
    </location>
</feature>
<name>A0AAV7MY59_PLEWA</name>
<proteinExistence type="predicted"/>
<organism evidence="2 3">
    <name type="scientific">Pleurodeles waltl</name>
    <name type="common">Iberian ribbed newt</name>
    <dbReference type="NCBI Taxonomy" id="8319"/>
    <lineage>
        <taxon>Eukaryota</taxon>
        <taxon>Metazoa</taxon>
        <taxon>Chordata</taxon>
        <taxon>Craniata</taxon>
        <taxon>Vertebrata</taxon>
        <taxon>Euteleostomi</taxon>
        <taxon>Amphibia</taxon>
        <taxon>Batrachia</taxon>
        <taxon>Caudata</taxon>
        <taxon>Salamandroidea</taxon>
        <taxon>Salamandridae</taxon>
        <taxon>Pleurodelinae</taxon>
        <taxon>Pleurodeles</taxon>
    </lineage>
</organism>
<feature type="compositionally biased region" description="Low complexity" evidence="1">
    <location>
        <begin position="135"/>
        <end position="151"/>
    </location>
</feature>
<keyword evidence="3" id="KW-1185">Reference proteome</keyword>
<accession>A0AAV7MY59</accession>
<comment type="caution">
    <text evidence="2">The sequence shown here is derived from an EMBL/GenBank/DDBJ whole genome shotgun (WGS) entry which is preliminary data.</text>
</comment>
<feature type="compositionally biased region" description="Polar residues" evidence="1">
    <location>
        <begin position="72"/>
        <end position="116"/>
    </location>
</feature>
<evidence type="ECO:0000313" key="2">
    <source>
        <dbReference type="EMBL" id="KAJ1106938.1"/>
    </source>
</evidence>
<sequence>MPLVPASCSPVGALRDPQLAGPTAARTIFRATCLFLQARQPAPLQLWGRVASPVISAPNRAPASRPRASPSTTQGHARSASSSQIQPHGAQSSRGSPVSVGHLSSSRATGRPSTTRAPPRGPSTAPGCRSSGETRSGPPAARQPSASAPRRPASPPPSTQPGPHFNTLQGRDGGPAASRNGPPVYHLRVGSDRPGDGTPFLRFLLAPPERGD</sequence>